<evidence type="ECO:0000256" key="3">
    <source>
        <dbReference type="ARBA" id="ARBA00022553"/>
    </source>
</evidence>
<evidence type="ECO:0000256" key="4">
    <source>
        <dbReference type="ARBA" id="ARBA00022679"/>
    </source>
</evidence>
<evidence type="ECO:0000313" key="10">
    <source>
        <dbReference type="Proteomes" id="UP001611383"/>
    </source>
</evidence>
<dbReference type="EMBL" id="CP043494">
    <property type="protein sequence ID" value="WNG46092.1"/>
    <property type="molecule type" value="Genomic_DNA"/>
</dbReference>
<evidence type="ECO:0000256" key="6">
    <source>
        <dbReference type="ARBA" id="ARBA00023012"/>
    </source>
</evidence>
<name>A0ABY9WTG0_9BACT</name>
<accession>A0ABY9WTG0</accession>
<dbReference type="InterPro" id="IPR036890">
    <property type="entry name" value="HATPase_C_sf"/>
</dbReference>
<dbReference type="EC" id="2.7.13.3" evidence="2"/>
<keyword evidence="6" id="KW-0902">Two-component regulatory system</keyword>
<dbReference type="PANTHER" id="PTHR43711">
    <property type="entry name" value="TWO-COMPONENT HISTIDINE KINASE"/>
    <property type="match status" value="1"/>
</dbReference>
<sequence length="381" mass="42992">MTSLGELLCNHTDELVQRWYARWLQEGPAIHGMTEAAIKDHLAVQLRVIGDTLREGGASESPRKLWEQPGRLDPEQRVRDAEPIEEVVREYAYVIEEVRLWLEERDEQVSVHEYSFFSIAIFELAAESARRFAKYQGEQVARERSEYVAGIAHQLRTPLSTLSLYVQQLEGGKRAPDTRAVERLRRTVNRLSRLVDGILRLERFKPDEMPVHPESLAPAQVIDQLVADYEHDASRKGLRLDVSTNWSARMTVDRDLLVDALGNLIQNAIKYTEKGFVRVTMEEQENEVVFKVEDSGPGISPERQRELFRPVQPGQPGGVGLGLSIAFRSAAAQGGTLELESEPGRGSTFRLCLPRVVRAREGQAEEFGETSLEEDASPSVH</sequence>
<dbReference type="InterPro" id="IPR004358">
    <property type="entry name" value="Sig_transdc_His_kin-like_C"/>
</dbReference>
<dbReference type="SMART" id="SM00388">
    <property type="entry name" value="HisKA"/>
    <property type="match status" value="1"/>
</dbReference>
<comment type="catalytic activity">
    <reaction evidence="1">
        <text>ATP + protein L-histidine = ADP + protein N-phospho-L-histidine.</text>
        <dbReference type="EC" id="2.7.13.3"/>
    </reaction>
</comment>
<evidence type="ECO:0000313" key="9">
    <source>
        <dbReference type="EMBL" id="WNG46092.1"/>
    </source>
</evidence>
<feature type="compositionally biased region" description="Acidic residues" evidence="7">
    <location>
        <begin position="364"/>
        <end position="381"/>
    </location>
</feature>
<dbReference type="SUPFAM" id="SSF47384">
    <property type="entry name" value="Homodimeric domain of signal transducing histidine kinase"/>
    <property type="match status" value="1"/>
</dbReference>
<evidence type="ECO:0000259" key="8">
    <source>
        <dbReference type="PROSITE" id="PS50109"/>
    </source>
</evidence>
<dbReference type="InterPro" id="IPR003661">
    <property type="entry name" value="HisK_dim/P_dom"/>
</dbReference>
<evidence type="ECO:0000256" key="5">
    <source>
        <dbReference type="ARBA" id="ARBA00022777"/>
    </source>
</evidence>
<dbReference type="Proteomes" id="UP001611383">
    <property type="component" value="Chromosome"/>
</dbReference>
<feature type="domain" description="Histidine kinase" evidence="8">
    <location>
        <begin position="150"/>
        <end position="357"/>
    </location>
</feature>
<dbReference type="Pfam" id="PF00512">
    <property type="entry name" value="HisKA"/>
    <property type="match status" value="1"/>
</dbReference>
<keyword evidence="3" id="KW-0597">Phosphoprotein</keyword>
<dbReference type="GO" id="GO:0016301">
    <property type="term" value="F:kinase activity"/>
    <property type="evidence" value="ECO:0007669"/>
    <property type="project" value="UniProtKB-KW"/>
</dbReference>
<dbReference type="Pfam" id="PF02518">
    <property type="entry name" value="HATPase_c"/>
    <property type="match status" value="1"/>
</dbReference>
<gene>
    <name evidence="9" type="ORF">F0U60_19720</name>
</gene>
<dbReference type="InterPro" id="IPR036097">
    <property type="entry name" value="HisK_dim/P_sf"/>
</dbReference>
<protein>
    <recommendedName>
        <fullName evidence="2">histidine kinase</fullName>
        <ecNumber evidence="2">2.7.13.3</ecNumber>
    </recommendedName>
</protein>
<evidence type="ECO:0000256" key="1">
    <source>
        <dbReference type="ARBA" id="ARBA00000085"/>
    </source>
</evidence>
<dbReference type="Gene3D" id="3.30.565.10">
    <property type="entry name" value="Histidine kinase-like ATPase, C-terminal domain"/>
    <property type="match status" value="1"/>
</dbReference>
<dbReference type="InterPro" id="IPR005467">
    <property type="entry name" value="His_kinase_dom"/>
</dbReference>
<dbReference type="SUPFAM" id="SSF55874">
    <property type="entry name" value="ATPase domain of HSP90 chaperone/DNA topoisomerase II/histidine kinase"/>
    <property type="match status" value="1"/>
</dbReference>
<dbReference type="PROSITE" id="PS50109">
    <property type="entry name" value="HIS_KIN"/>
    <property type="match status" value="1"/>
</dbReference>
<dbReference type="PRINTS" id="PR00344">
    <property type="entry name" value="BCTRLSENSOR"/>
</dbReference>
<dbReference type="SMART" id="SM00387">
    <property type="entry name" value="HATPase_c"/>
    <property type="match status" value="1"/>
</dbReference>
<dbReference type="PANTHER" id="PTHR43711:SF1">
    <property type="entry name" value="HISTIDINE KINASE 1"/>
    <property type="match status" value="1"/>
</dbReference>
<keyword evidence="10" id="KW-1185">Reference proteome</keyword>
<dbReference type="InterPro" id="IPR050736">
    <property type="entry name" value="Sensor_HK_Regulatory"/>
</dbReference>
<evidence type="ECO:0000256" key="7">
    <source>
        <dbReference type="SAM" id="MobiDB-lite"/>
    </source>
</evidence>
<keyword evidence="5 9" id="KW-0418">Kinase</keyword>
<reference evidence="9 10" key="1">
    <citation type="submission" date="2019-08" db="EMBL/GenBank/DDBJ databases">
        <title>Archangium and Cystobacter genomes.</title>
        <authorList>
            <person name="Chen I.-C.K."/>
            <person name="Wielgoss S."/>
        </authorList>
    </citation>
    <scope>NUCLEOTIDE SEQUENCE [LARGE SCALE GENOMIC DNA]</scope>
    <source>
        <strain evidence="9 10">Cbm 6</strain>
    </source>
</reference>
<organism evidence="9 10">
    <name type="scientific">Archangium minus</name>
    <dbReference type="NCBI Taxonomy" id="83450"/>
    <lineage>
        <taxon>Bacteria</taxon>
        <taxon>Pseudomonadati</taxon>
        <taxon>Myxococcota</taxon>
        <taxon>Myxococcia</taxon>
        <taxon>Myxococcales</taxon>
        <taxon>Cystobacterineae</taxon>
        <taxon>Archangiaceae</taxon>
        <taxon>Archangium</taxon>
    </lineage>
</organism>
<feature type="region of interest" description="Disordered" evidence="7">
    <location>
        <begin position="362"/>
        <end position="381"/>
    </location>
</feature>
<dbReference type="InterPro" id="IPR003594">
    <property type="entry name" value="HATPase_dom"/>
</dbReference>
<keyword evidence="4" id="KW-0808">Transferase</keyword>
<dbReference type="CDD" id="cd00082">
    <property type="entry name" value="HisKA"/>
    <property type="match status" value="1"/>
</dbReference>
<dbReference type="Gene3D" id="1.10.287.130">
    <property type="match status" value="1"/>
</dbReference>
<proteinExistence type="predicted"/>
<evidence type="ECO:0000256" key="2">
    <source>
        <dbReference type="ARBA" id="ARBA00012438"/>
    </source>
</evidence>